<accession>A0A1H8TU57</accession>
<dbReference type="EMBL" id="FODT01000006">
    <property type="protein sequence ID" value="SEO94447.1"/>
    <property type="molecule type" value="Genomic_DNA"/>
</dbReference>
<feature type="transmembrane region" description="Helical" evidence="1">
    <location>
        <begin position="39"/>
        <end position="58"/>
    </location>
</feature>
<dbReference type="Proteomes" id="UP000199615">
    <property type="component" value="Unassembled WGS sequence"/>
</dbReference>
<keyword evidence="1" id="KW-1133">Transmembrane helix</keyword>
<keyword evidence="1" id="KW-0812">Transmembrane</keyword>
<dbReference type="RefSeq" id="WP_041805128.1">
    <property type="nucleotide sequence ID" value="NZ_FODT01000006.1"/>
</dbReference>
<keyword evidence="1" id="KW-0472">Membrane</keyword>
<sequence>MMALANFYWGWLLGSLLLGFAAGWISVVQRGTGLSNNAAMGIGGVAAVLVGLSLARIVPGRAGYWLDLFLVMIAAYLVGCAIGSWLRYWVVARQMQGS</sequence>
<proteinExistence type="predicted"/>
<feature type="transmembrane region" description="Helical" evidence="1">
    <location>
        <begin position="64"/>
        <end position="86"/>
    </location>
</feature>
<feature type="transmembrane region" description="Helical" evidence="1">
    <location>
        <begin position="6"/>
        <end position="27"/>
    </location>
</feature>
<evidence type="ECO:0000313" key="2">
    <source>
        <dbReference type="EMBL" id="SEO94447.1"/>
    </source>
</evidence>
<gene>
    <name evidence="2" type="ORF">SAMN05444123_106125</name>
</gene>
<dbReference type="AlphaFoldDB" id="A0A1H8TU57"/>
<organism evidence="2 3">
    <name type="scientific">Rhodopseudomonas pseudopalustris</name>
    <dbReference type="NCBI Taxonomy" id="1513892"/>
    <lineage>
        <taxon>Bacteria</taxon>
        <taxon>Pseudomonadati</taxon>
        <taxon>Pseudomonadota</taxon>
        <taxon>Alphaproteobacteria</taxon>
        <taxon>Hyphomicrobiales</taxon>
        <taxon>Nitrobacteraceae</taxon>
        <taxon>Rhodopseudomonas</taxon>
    </lineage>
</organism>
<dbReference type="OrthoDB" id="8265622at2"/>
<keyword evidence="3" id="KW-1185">Reference proteome</keyword>
<evidence type="ECO:0000313" key="3">
    <source>
        <dbReference type="Proteomes" id="UP000199615"/>
    </source>
</evidence>
<evidence type="ECO:0000256" key="1">
    <source>
        <dbReference type="SAM" id="Phobius"/>
    </source>
</evidence>
<name>A0A1H8TU57_9BRAD</name>
<protein>
    <submittedName>
        <fullName evidence="2">Uncharacterized protein</fullName>
    </submittedName>
</protein>
<reference evidence="3" key="1">
    <citation type="submission" date="2016-10" db="EMBL/GenBank/DDBJ databases">
        <authorList>
            <person name="Varghese N."/>
            <person name="Submissions S."/>
        </authorList>
    </citation>
    <scope>NUCLEOTIDE SEQUENCE [LARGE SCALE GENOMIC DNA]</scope>
    <source>
        <strain evidence="3">DSM 123</strain>
    </source>
</reference>